<reference evidence="1" key="1">
    <citation type="submission" date="2023-02" db="EMBL/GenBank/DDBJ databases">
        <title>Genome of toxic invasive species Heracleum sosnowskyi carries increased number of genes despite the absence of recent whole-genome duplications.</title>
        <authorList>
            <person name="Schelkunov M."/>
            <person name="Shtratnikova V."/>
            <person name="Makarenko M."/>
            <person name="Klepikova A."/>
            <person name="Omelchenko D."/>
            <person name="Novikova G."/>
            <person name="Obukhova E."/>
            <person name="Bogdanov V."/>
            <person name="Penin A."/>
            <person name="Logacheva M."/>
        </authorList>
    </citation>
    <scope>NUCLEOTIDE SEQUENCE</scope>
    <source>
        <strain evidence="1">Hsosn_3</strain>
        <tissue evidence="1">Leaf</tissue>
    </source>
</reference>
<dbReference type="Gene3D" id="3.40.47.10">
    <property type="match status" value="1"/>
</dbReference>
<dbReference type="InterPro" id="IPR012392">
    <property type="entry name" value="3-ktacl-CoA_syn"/>
</dbReference>
<keyword evidence="2" id="KW-1185">Reference proteome</keyword>
<dbReference type="GO" id="GO:0016020">
    <property type="term" value="C:membrane"/>
    <property type="evidence" value="ECO:0007669"/>
    <property type="project" value="InterPro"/>
</dbReference>
<comment type="caution">
    <text evidence="1">The sequence shown here is derived from an EMBL/GenBank/DDBJ whole genome shotgun (WGS) entry which is preliminary data.</text>
</comment>
<organism evidence="1 2">
    <name type="scientific">Heracleum sosnowskyi</name>
    <dbReference type="NCBI Taxonomy" id="360622"/>
    <lineage>
        <taxon>Eukaryota</taxon>
        <taxon>Viridiplantae</taxon>
        <taxon>Streptophyta</taxon>
        <taxon>Embryophyta</taxon>
        <taxon>Tracheophyta</taxon>
        <taxon>Spermatophyta</taxon>
        <taxon>Magnoliopsida</taxon>
        <taxon>eudicotyledons</taxon>
        <taxon>Gunneridae</taxon>
        <taxon>Pentapetalae</taxon>
        <taxon>asterids</taxon>
        <taxon>campanulids</taxon>
        <taxon>Apiales</taxon>
        <taxon>Apiaceae</taxon>
        <taxon>Apioideae</taxon>
        <taxon>apioid superclade</taxon>
        <taxon>Tordylieae</taxon>
        <taxon>Tordyliinae</taxon>
        <taxon>Heracleum</taxon>
    </lineage>
</organism>
<evidence type="ECO:0000313" key="1">
    <source>
        <dbReference type="EMBL" id="KAK1356264.1"/>
    </source>
</evidence>
<dbReference type="InterPro" id="IPR016039">
    <property type="entry name" value="Thiolase-like"/>
</dbReference>
<name>A0AAD8GXZ0_9APIA</name>
<dbReference type="PANTHER" id="PTHR31561">
    <property type="entry name" value="3-KETOACYL-COA SYNTHASE"/>
    <property type="match status" value="1"/>
</dbReference>
<evidence type="ECO:0008006" key="3">
    <source>
        <dbReference type="Google" id="ProtNLM"/>
    </source>
</evidence>
<dbReference type="AlphaFoldDB" id="A0AAD8GXZ0"/>
<dbReference type="GO" id="GO:0006633">
    <property type="term" value="P:fatty acid biosynthetic process"/>
    <property type="evidence" value="ECO:0007669"/>
    <property type="project" value="InterPro"/>
</dbReference>
<sequence>MSLQAYAEAKGRIQKGDKVWQIAFGSSFKCNSSAWRALTAVIPIGEKNPWTDEINDFPIKHDRGKFKMLIGIIGLTEKISSCTIWKKIKSGMMPKYIKDNQSGFGF</sequence>
<reference evidence="1" key="2">
    <citation type="submission" date="2023-05" db="EMBL/GenBank/DDBJ databases">
        <authorList>
            <person name="Schelkunov M.I."/>
        </authorList>
    </citation>
    <scope>NUCLEOTIDE SEQUENCE</scope>
    <source>
        <strain evidence="1">Hsosn_3</strain>
        <tissue evidence="1">Leaf</tissue>
    </source>
</reference>
<dbReference type="EMBL" id="JAUIZM010000011">
    <property type="protein sequence ID" value="KAK1356264.1"/>
    <property type="molecule type" value="Genomic_DNA"/>
</dbReference>
<protein>
    <recommendedName>
        <fullName evidence="3">Beta-ketoacyl-[acyl-carrier-protein] synthase III C-terminal domain-containing protein</fullName>
    </recommendedName>
</protein>
<proteinExistence type="predicted"/>
<gene>
    <name evidence="1" type="ORF">POM88_049520</name>
</gene>
<evidence type="ECO:0000313" key="2">
    <source>
        <dbReference type="Proteomes" id="UP001237642"/>
    </source>
</evidence>
<accession>A0AAD8GXZ0</accession>
<dbReference type="GO" id="GO:0016747">
    <property type="term" value="F:acyltransferase activity, transferring groups other than amino-acyl groups"/>
    <property type="evidence" value="ECO:0007669"/>
    <property type="project" value="InterPro"/>
</dbReference>
<dbReference type="Proteomes" id="UP001237642">
    <property type="component" value="Unassembled WGS sequence"/>
</dbReference>